<dbReference type="Pfam" id="PF20662">
    <property type="entry name" value="COG4_C"/>
    <property type="match status" value="1"/>
</dbReference>
<dbReference type="InterPro" id="IPR048682">
    <property type="entry name" value="COG4"/>
</dbReference>
<accession>A0A4S4KFL6</accession>
<dbReference type="PANTHER" id="PTHR24016">
    <property type="entry name" value="CONSERVED OLIGOMERIC GOLGI COMPLEX SUBUNIT 4"/>
    <property type="match status" value="1"/>
</dbReference>
<dbReference type="AlphaFoldDB" id="A0A4S4KFL6"/>
<name>A0A4S4KFL6_9APHY</name>
<dbReference type="Gene3D" id="1.20.58.1970">
    <property type="match status" value="1"/>
</dbReference>
<sequence length="115" mass="13580">MASFNNLIPRFRSTLRAGIEQLFNQLLRPKLRMFIPDVYKDVSYVLDDDTYATAEYNDVVRKRFIKAWEGLVEGYKDIFTESNFRLFFGLALDVLVRPWEKFVMALKYSEVGHLT</sequence>
<keyword evidence="3" id="KW-1185">Reference proteome</keyword>
<gene>
    <name evidence="2" type="ORF">EW026_g5069</name>
</gene>
<evidence type="ECO:0000313" key="2">
    <source>
        <dbReference type="EMBL" id="THG96836.1"/>
    </source>
</evidence>
<evidence type="ECO:0000259" key="1">
    <source>
        <dbReference type="Pfam" id="PF20662"/>
    </source>
</evidence>
<organism evidence="2 3">
    <name type="scientific">Hermanssonia centrifuga</name>
    <dbReference type="NCBI Taxonomy" id="98765"/>
    <lineage>
        <taxon>Eukaryota</taxon>
        <taxon>Fungi</taxon>
        <taxon>Dikarya</taxon>
        <taxon>Basidiomycota</taxon>
        <taxon>Agaricomycotina</taxon>
        <taxon>Agaricomycetes</taxon>
        <taxon>Polyporales</taxon>
        <taxon>Meruliaceae</taxon>
        <taxon>Hermanssonia</taxon>
    </lineage>
</organism>
<reference evidence="2 3" key="1">
    <citation type="submission" date="2019-02" db="EMBL/GenBank/DDBJ databases">
        <title>Genome sequencing of the rare red list fungi Phlebia centrifuga.</title>
        <authorList>
            <person name="Buettner E."/>
            <person name="Kellner H."/>
        </authorList>
    </citation>
    <scope>NUCLEOTIDE SEQUENCE [LARGE SCALE GENOMIC DNA]</scope>
    <source>
        <strain evidence="2 3">DSM 108282</strain>
    </source>
</reference>
<dbReference type="PANTHER" id="PTHR24016:SF0">
    <property type="entry name" value="CONSERVED OLIGOMERIC GOLGI COMPLEX SUBUNIT 4"/>
    <property type="match status" value="1"/>
</dbReference>
<proteinExistence type="predicted"/>
<dbReference type="EMBL" id="SGPJ01000207">
    <property type="protein sequence ID" value="THG96836.1"/>
    <property type="molecule type" value="Genomic_DNA"/>
</dbReference>
<feature type="domain" description="Conserved oligomeric Golgi complex subunit 4 C-terminal" evidence="1">
    <location>
        <begin position="3"/>
        <end position="114"/>
    </location>
</feature>
<dbReference type="Proteomes" id="UP000309038">
    <property type="component" value="Unassembled WGS sequence"/>
</dbReference>
<evidence type="ECO:0000313" key="3">
    <source>
        <dbReference type="Proteomes" id="UP000309038"/>
    </source>
</evidence>
<dbReference type="InterPro" id="IPR048684">
    <property type="entry name" value="COG4_C"/>
</dbReference>
<protein>
    <recommendedName>
        <fullName evidence="1">Conserved oligomeric Golgi complex subunit 4 C-terminal domain-containing protein</fullName>
    </recommendedName>
</protein>
<comment type="caution">
    <text evidence="2">The sequence shown here is derived from an EMBL/GenBank/DDBJ whole genome shotgun (WGS) entry which is preliminary data.</text>
</comment>